<name>A0ABD3PJP9_9STRA</name>
<sequence length="215" mass="24114">MEAQSSATQKAPVNVHFFANNPTESIENFAVLWHLVDINQPPQKTHDDIPWRGIAEGDLVVFPSILSGAGEFESVRFVGPKTMSATSTAQEEGEEEVLPLLTAGIEYPEFPTLIVSMAKERNVSIREMYELPFDAVLKSQPPHYLTLRDTFSQDHEMYDQFWREPPVARRRRPPGGEPWRISLGECVWVRTLDGDALGDSAKIMATEKSGGDEEL</sequence>
<dbReference type="AlphaFoldDB" id="A0ABD3PJP9"/>
<protein>
    <submittedName>
        <fullName evidence="1">Uncharacterized protein</fullName>
    </submittedName>
</protein>
<accession>A0ABD3PJP9</accession>
<gene>
    <name evidence="1" type="ORF">HJC23_011895</name>
</gene>
<comment type="caution">
    <text evidence="1">The sequence shown here is derived from an EMBL/GenBank/DDBJ whole genome shotgun (WGS) entry which is preliminary data.</text>
</comment>
<dbReference type="Proteomes" id="UP001516023">
    <property type="component" value="Unassembled WGS sequence"/>
</dbReference>
<proteinExistence type="predicted"/>
<keyword evidence="2" id="KW-1185">Reference proteome</keyword>
<reference evidence="1 2" key="1">
    <citation type="journal article" date="2020" name="G3 (Bethesda)">
        <title>Improved Reference Genome for Cyclotella cryptica CCMP332, a Model for Cell Wall Morphogenesis, Salinity Adaptation, and Lipid Production in Diatoms (Bacillariophyta).</title>
        <authorList>
            <person name="Roberts W.R."/>
            <person name="Downey K.M."/>
            <person name="Ruck E.C."/>
            <person name="Traller J.C."/>
            <person name="Alverson A.J."/>
        </authorList>
    </citation>
    <scope>NUCLEOTIDE SEQUENCE [LARGE SCALE GENOMIC DNA]</scope>
    <source>
        <strain evidence="1 2">CCMP332</strain>
    </source>
</reference>
<evidence type="ECO:0000313" key="2">
    <source>
        <dbReference type="Proteomes" id="UP001516023"/>
    </source>
</evidence>
<evidence type="ECO:0000313" key="1">
    <source>
        <dbReference type="EMBL" id="KAL3788263.1"/>
    </source>
</evidence>
<organism evidence="1 2">
    <name type="scientific">Cyclotella cryptica</name>
    <dbReference type="NCBI Taxonomy" id="29204"/>
    <lineage>
        <taxon>Eukaryota</taxon>
        <taxon>Sar</taxon>
        <taxon>Stramenopiles</taxon>
        <taxon>Ochrophyta</taxon>
        <taxon>Bacillariophyta</taxon>
        <taxon>Coscinodiscophyceae</taxon>
        <taxon>Thalassiosirophycidae</taxon>
        <taxon>Stephanodiscales</taxon>
        <taxon>Stephanodiscaceae</taxon>
        <taxon>Cyclotella</taxon>
    </lineage>
</organism>
<dbReference type="EMBL" id="JABMIG020000159">
    <property type="protein sequence ID" value="KAL3788263.1"/>
    <property type="molecule type" value="Genomic_DNA"/>
</dbReference>